<dbReference type="Proteomes" id="UP000656244">
    <property type="component" value="Unassembled WGS sequence"/>
</dbReference>
<feature type="domain" description="Tail specific protease" evidence="2">
    <location>
        <begin position="89"/>
        <end position="306"/>
    </location>
</feature>
<evidence type="ECO:0000256" key="1">
    <source>
        <dbReference type="SAM" id="SignalP"/>
    </source>
</evidence>
<dbReference type="PANTHER" id="PTHR32060">
    <property type="entry name" value="TAIL-SPECIFIC PROTEASE"/>
    <property type="match status" value="1"/>
</dbReference>
<dbReference type="Pfam" id="PF03572">
    <property type="entry name" value="Peptidase_S41"/>
    <property type="match status" value="1"/>
</dbReference>
<dbReference type="GO" id="GO:0006508">
    <property type="term" value="P:proteolysis"/>
    <property type="evidence" value="ECO:0007669"/>
    <property type="project" value="InterPro"/>
</dbReference>
<dbReference type="GO" id="GO:0004175">
    <property type="term" value="F:endopeptidase activity"/>
    <property type="evidence" value="ECO:0007669"/>
    <property type="project" value="TreeGrafter"/>
</dbReference>
<dbReference type="CDD" id="cd06567">
    <property type="entry name" value="Peptidase_S41"/>
    <property type="match status" value="1"/>
</dbReference>
<evidence type="ECO:0000313" key="3">
    <source>
        <dbReference type="EMBL" id="MBC3757046.1"/>
    </source>
</evidence>
<evidence type="ECO:0000313" key="4">
    <source>
        <dbReference type="Proteomes" id="UP000656244"/>
    </source>
</evidence>
<dbReference type="GO" id="GO:0008236">
    <property type="term" value="F:serine-type peptidase activity"/>
    <property type="evidence" value="ECO:0007669"/>
    <property type="project" value="InterPro"/>
</dbReference>
<dbReference type="GO" id="GO:0007165">
    <property type="term" value="P:signal transduction"/>
    <property type="evidence" value="ECO:0007669"/>
    <property type="project" value="TreeGrafter"/>
</dbReference>
<dbReference type="SMART" id="SM00245">
    <property type="entry name" value="TSPc"/>
    <property type="match status" value="1"/>
</dbReference>
<dbReference type="PANTHER" id="PTHR32060:SF30">
    <property type="entry name" value="CARBOXY-TERMINAL PROCESSING PROTEASE CTPA"/>
    <property type="match status" value="1"/>
</dbReference>
<dbReference type="EMBL" id="JACNMF010000001">
    <property type="protein sequence ID" value="MBC3757046.1"/>
    <property type="molecule type" value="Genomic_DNA"/>
</dbReference>
<gene>
    <name evidence="3" type="ORF">H7U19_01425</name>
</gene>
<dbReference type="RefSeq" id="WP_186558054.1">
    <property type="nucleotide sequence ID" value="NZ_JACNMF010000001.1"/>
</dbReference>
<feature type="signal peptide" evidence="1">
    <location>
        <begin position="1"/>
        <end position="22"/>
    </location>
</feature>
<dbReference type="InterPro" id="IPR005151">
    <property type="entry name" value="Tail-specific_protease"/>
</dbReference>
<protein>
    <recommendedName>
        <fullName evidence="2">Tail specific protease domain-containing protein</fullName>
    </recommendedName>
</protein>
<organism evidence="3 4">
    <name type="scientific">Hyunsoonleella aquatilis</name>
    <dbReference type="NCBI Taxonomy" id="2762758"/>
    <lineage>
        <taxon>Bacteria</taxon>
        <taxon>Pseudomonadati</taxon>
        <taxon>Bacteroidota</taxon>
        <taxon>Flavobacteriia</taxon>
        <taxon>Flavobacteriales</taxon>
        <taxon>Flavobacteriaceae</taxon>
    </lineage>
</organism>
<proteinExistence type="predicted"/>
<keyword evidence="4" id="KW-1185">Reference proteome</keyword>
<accession>A0A923H9W7</accession>
<dbReference type="GO" id="GO:0030288">
    <property type="term" value="C:outer membrane-bounded periplasmic space"/>
    <property type="evidence" value="ECO:0007669"/>
    <property type="project" value="TreeGrafter"/>
</dbReference>
<keyword evidence="1" id="KW-0732">Signal</keyword>
<reference evidence="3" key="1">
    <citation type="submission" date="2020-08" db="EMBL/GenBank/DDBJ databases">
        <title>Hyunsoonleella sp. strain SJ7 genome sequencing and assembly.</title>
        <authorList>
            <person name="Kim I."/>
        </authorList>
    </citation>
    <scope>NUCLEOTIDE SEQUENCE</scope>
    <source>
        <strain evidence="3">SJ7</strain>
    </source>
</reference>
<dbReference type="InterPro" id="IPR029045">
    <property type="entry name" value="ClpP/crotonase-like_dom_sf"/>
</dbReference>
<name>A0A923H9W7_9FLAO</name>
<dbReference type="AlphaFoldDB" id="A0A923H9W7"/>
<dbReference type="Gene3D" id="3.90.226.10">
    <property type="entry name" value="2-enoyl-CoA Hydratase, Chain A, domain 1"/>
    <property type="match status" value="1"/>
</dbReference>
<sequence length="339" mass="37757">MKVLFKILLLFSIIGCSSPQNYNVTPKQYMDEVFEIVEKKSIRKDAVDLSPIKKLVYEKLKSIDSIEECYPLIESTLIGLQDHHSFFMPKNKVVQWKSTSKTKNIYELMTFTGTTLNKDIGYISMRGFNSGDSISMQKYADSLQDKIKSIDSKNVKGWILDLRENNGGNCWPMLAGIGPLLGNGICGYFIDNDKRRASWFYADGASGIDSFTKVKVSKKPYALINEDPHVAVLTSPSTCSSGEVVATAFHNKENTRSFGKSTAGLTTGNAQFKLSDGSAIFLATSIYVDREGVVFGGKISPDETIDVPFISVGLRGDPVVERAIEWIYEQKQNMLRSKE</sequence>
<comment type="caution">
    <text evidence="3">The sequence shown here is derived from an EMBL/GenBank/DDBJ whole genome shotgun (WGS) entry which is preliminary data.</text>
</comment>
<feature type="chain" id="PRO_5037919081" description="Tail specific protease domain-containing protein" evidence="1">
    <location>
        <begin position="23"/>
        <end position="339"/>
    </location>
</feature>
<dbReference type="SUPFAM" id="SSF52096">
    <property type="entry name" value="ClpP/crotonase"/>
    <property type="match status" value="1"/>
</dbReference>
<evidence type="ECO:0000259" key="2">
    <source>
        <dbReference type="SMART" id="SM00245"/>
    </source>
</evidence>